<dbReference type="InParanoid" id="D7G246"/>
<proteinExistence type="predicted"/>
<dbReference type="EMBL" id="FN648668">
    <property type="protein sequence ID" value="CBJ33349.1"/>
    <property type="molecule type" value="Genomic_DNA"/>
</dbReference>
<keyword evidence="2" id="KW-1185">Reference proteome</keyword>
<evidence type="ECO:0000313" key="2">
    <source>
        <dbReference type="Proteomes" id="UP000002630"/>
    </source>
</evidence>
<dbReference type="Proteomes" id="UP000002630">
    <property type="component" value="Linkage Group LG14"/>
</dbReference>
<dbReference type="EMBL" id="FN649739">
    <property type="protein sequence ID" value="CBJ33349.1"/>
    <property type="molecule type" value="Genomic_DNA"/>
</dbReference>
<organism evidence="1 2">
    <name type="scientific">Ectocarpus siliculosus</name>
    <name type="common">Brown alga</name>
    <name type="synonym">Conferva siliculosa</name>
    <dbReference type="NCBI Taxonomy" id="2880"/>
    <lineage>
        <taxon>Eukaryota</taxon>
        <taxon>Sar</taxon>
        <taxon>Stramenopiles</taxon>
        <taxon>Ochrophyta</taxon>
        <taxon>PX clade</taxon>
        <taxon>Phaeophyceae</taxon>
        <taxon>Ectocarpales</taxon>
        <taxon>Ectocarpaceae</taxon>
        <taxon>Ectocarpus</taxon>
    </lineage>
</organism>
<name>D7G246_ECTSI</name>
<protein>
    <submittedName>
        <fullName evidence="1">Uncharacterized protein</fullName>
    </submittedName>
</protein>
<sequence length="546" mass="61144">MVEDEGRERVLVVADDVREAEVLQELKTEGADMVLRRAADLDESAVLPDAGYELMRRCEFVVLDIAFVGRWGVVRGRRKEKAWQMALDRILEAQAGGEGVGPLSWRASVLRAGLEELAVDNPLNKELYLALAVLPMGLTFPSEVAAALLYDDALSGEDLEDLEVAEEVAATLERWSILIRMGGGNYRVHDEHSDFIRGCLSTNKDTQDRVLRRWRRYISSVRALLACEPEDLVKIWDSLASDQDDVIDPRPYDRALEAMDMPSAELPRALHLAGFFYMVREDGEGACSTFSKLLKLQETTVTSDGLIVWETLRSLHLSAYMSGRWEEAEVTQRRADAILKEMGKEPVNFVDFWLESLLENPFLSCFFPCATDDAVGDSVDGRKSRSFVDDSASERVFIPKASRNKYVVVGLVGATVRVSKRLDSPVLRTLPKGTVVEVAQIRSRRAHIVKPIDGWASLSTVSSYRILEPPITQSTKYKVIYPEGIFVRRMVSLESRIARIAPFGTVLKATGRTEIYDAVERIEVEDGWVSMRLRNDTGAPLLSPLD</sequence>
<dbReference type="AlphaFoldDB" id="D7G246"/>
<reference evidence="1 2" key="1">
    <citation type="journal article" date="2010" name="Nature">
        <title>The Ectocarpus genome and the independent evolution of multicellularity in brown algae.</title>
        <authorList>
            <person name="Cock J.M."/>
            <person name="Sterck L."/>
            <person name="Rouze P."/>
            <person name="Scornet D."/>
            <person name="Allen A.E."/>
            <person name="Amoutzias G."/>
            <person name="Anthouard V."/>
            <person name="Artiguenave F."/>
            <person name="Aury J.M."/>
            <person name="Badger J.H."/>
            <person name="Beszteri B."/>
            <person name="Billiau K."/>
            <person name="Bonnet E."/>
            <person name="Bothwell J.H."/>
            <person name="Bowler C."/>
            <person name="Boyen C."/>
            <person name="Brownlee C."/>
            <person name="Carrano C.J."/>
            <person name="Charrier B."/>
            <person name="Cho G.Y."/>
            <person name="Coelho S.M."/>
            <person name="Collen J."/>
            <person name="Corre E."/>
            <person name="Da Silva C."/>
            <person name="Delage L."/>
            <person name="Delaroque N."/>
            <person name="Dittami S.M."/>
            <person name="Doulbeau S."/>
            <person name="Elias M."/>
            <person name="Farnham G."/>
            <person name="Gachon C.M."/>
            <person name="Gschloessl B."/>
            <person name="Heesch S."/>
            <person name="Jabbari K."/>
            <person name="Jubin C."/>
            <person name="Kawai H."/>
            <person name="Kimura K."/>
            <person name="Kloareg B."/>
            <person name="Kupper F.C."/>
            <person name="Lang D."/>
            <person name="Le Bail A."/>
            <person name="Leblanc C."/>
            <person name="Lerouge P."/>
            <person name="Lohr M."/>
            <person name="Lopez P.J."/>
            <person name="Martens C."/>
            <person name="Maumus F."/>
            <person name="Michel G."/>
            <person name="Miranda-Saavedra D."/>
            <person name="Morales J."/>
            <person name="Moreau H."/>
            <person name="Motomura T."/>
            <person name="Nagasato C."/>
            <person name="Napoli C.A."/>
            <person name="Nelson D.R."/>
            <person name="Nyvall-Collen P."/>
            <person name="Peters A.F."/>
            <person name="Pommier C."/>
            <person name="Potin P."/>
            <person name="Poulain J."/>
            <person name="Quesneville H."/>
            <person name="Read B."/>
            <person name="Rensing S.A."/>
            <person name="Ritter A."/>
            <person name="Rousvoal S."/>
            <person name="Samanta M."/>
            <person name="Samson G."/>
            <person name="Schroeder D.C."/>
            <person name="Segurens B."/>
            <person name="Strittmatter M."/>
            <person name="Tonon T."/>
            <person name="Tregear J.W."/>
            <person name="Valentin K."/>
            <person name="von Dassow P."/>
            <person name="Yamagishi T."/>
            <person name="Van de Peer Y."/>
            <person name="Wincker P."/>
        </authorList>
    </citation>
    <scope>NUCLEOTIDE SEQUENCE [LARGE SCALE GENOMIC DNA]</scope>
    <source>
        <strain evidence="2">Ec32 / CCAP1310/4</strain>
    </source>
</reference>
<accession>D7G246</accession>
<evidence type="ECO:0000313" key="1">
    <source>
        <dbReference type="EMBL" id="CBJ33349.1"/>
    </source>
</evidence>
<gene>
    <name evidence="1" type="ORF">Esi_0464_0013</name>
</gene>